<dbReference type="GO" id="GO:0008270">
    <property type="term" value="F:zinc ion binding"/>
    <property type="evidence" value="ECO:0007669"/>
    <property type="project" value="InterPro"/>
</dbReference>
<evidence type="ECO:0000313" key="5">
    <source>
        <dbReference type="Proteomes" id="UP000799441"/>
    </source>
</evidence>
<dbReference type="PANTHER" id="PTHR38791:SF13">
    <property type="entry name" value="ZN(2)-C6 FUNGAL-TYPE DOMAIN-CONTAINING PROTEIN"/>
    <property type="match status" value="1"/>
</dbReference>
<gene>
    <name evidence="4" type="ORF">K431DRAFT_26331</name>
</gene>
<proteinExistence type="predicted"/>
<dbReference type="Proteomes" id="UP000799441">
    <property type="component" value="Unassembled WGS sequence"/>
</dbReference>
<evidence type="ECO:0000256" key="1">
    <source>
        <dbReference type="ARBA" id="ARBA00023242"/>
    </source>
</evidence>
<dbReference type="EMBL" id="MU003890">
    <property type="protein sequence ID" value="KAF2716161.1"/>
    <property type="molecule type" value="Genomic_DNA"/>
</dbReference>
<dbReference type="InterPro" id="IPR036864">
    <property type="entry name" value="Zn2-C6_fun-type_DNA-bd_sf"/>
</dbReference>
<feature type="domain" description="Zn(2)-C6 fungal-type" evidence="3">
    <location>
        <begin position="7"/>
        <end position="37"/>
    </location>
</feature>
<keyword evidence="5" id="KW-1185">Reference proteome</keyword>
<dbReference type="CDD" id="cd00067">
    <property type="entry name" value="GAL4"/>
    <property type="match status" value="1"/>
</dbReference>
<protein>
    <recommendedName>
        <fullName evidence="3">Zn(2)-C6 fungal-type domain-containing protein</fullName>
    </recommendedName>
</protein>
<dbReference type="PROSITE" id="PS00463">
    <property type="entry name" value="ZN2_CY6_FUNGAL_1"/>
    <property type="match status" value="1"/>
</dbReference>
<dbReference type="AlphaFoldDB" id="A0A9P4UKC9"/>
<feature type="region of interest" description="Disordered" evidence="2">
    <location>
        <begin position="48"/>
        <end position="101"/>
    </location>
</feature>
<dbReference type="InterPro" id="IPR001138">
    <property type="entry name" value="Zn2Cys6_DnaBD"/>
</dbReference>
<dbReference type="SMART" id="SM00066">
    <property type="entry name" value="GAL4"/>
    <property type="match status" value="1"/>
</dbReference>
<evidence type="ECO:0000256" key="2">
    <source>
        <dbReference type="SAM" id="MobiDB-lite"/>
    </source>
</evidence>
<organism evidence="4 5">
    <name type="scientific">Polychaeton citri CBS 116435</name>
    <dbReference type="NCBI Taxonomy" id="1314669"/>
    <lineage>
        <taxon>Eukaryota</taxon>
        <taxon>Fungi</taxon>
        <taxon>Dikarya</taxon>
        <taxon>Ascomycota</taxon>
        <taxon>Pezizomycotina</taxon>
        <taxon>Dothideomycetes</taxon>
        <taxon>Dothideomycetidae</taxon>
        <taxon>Capnodiales</taxon>
        <taxon>Capnodiaceae</taxon>
        <taxon>Polychaeton</taxon>
    </lineage>
</organism>
<accession>A0A9P4UKC9</accession>
<evidence type="ECO:0000259" key="3">
    <source>
        <dbReference type="PROSITE" id="PS50048"/>
    </source>
</evidence>
<dbReference type="InterPro" id="IPR053175">
    <property type="entry name" value="DHMBA_Reg_Transcription_Factor"/>
</dbReference>
<comment type="caution">
    <text evidence="4">The sequence shown here is derived from an EMBL/GenBank/DDBJ whole genome shotgun (WGS) entry which is preliminary data.</text>
</comment>
<dbReference type="Gene3D" id="4.10.240.10">
    <property type="entry name" value="Zn(2)-C6 fungal-type DNA-binding domain"/>
    <property type="match status" value="1"/>
</dbReference>
<dbReference type="OrthoDB" id="3946231at2759"/>
<dbReference type="SUPFAM" id="SSF57701">
    <property type="entry name" value="Zn2/Cys6 DNA-binding domain"/>
    <property type="match status" value="1"/>
</dbReference>
<sequence length="271" mass="30363">MGWPSRACLTCKKRRIKCDIVYPTCSRCRKSDRECTWDPEDDLRGLPFRSENTFASGRPRRPRRKDRADLGSSTSVSLAPPSPTPNVGQQSIVRSRARSPSVEIIPRPRSPMIEIGRPLSQSIAEQALNFWAYEWLHRYPGVPEIGHECGDHVLDQWKRASPDSSCHLALSAVSQAVFGRVRNDDKAFKGATLSYLQCIRKTRSEVAAAKPSAEEMDQLLVSVMLMSSFEVLMYDGRSRLRGASDTLNARFWKAISHQQGLSGVRSCVLPS</sequence>
<dbReference type="GO" id="GO:0000981">
    <property type="term" value="F:DNA-binding transcription factor activity, RNA polymerase II-specific"/>
    <property type="evidence" value="ECO:0007669"/>
    <property type="project" value="InterPro"/>
</dbReference>
<reference evidence="4" key="1">
    <citation type="journal article" date="2020" name="Stud. Mycol.">
        <title>101 Dothideomycetes genomes: a test case for predicting lifestyles and emergence of pathogens.</title>
        <authorList>
            <person name="Haridas S."/>
            <person name="Albert R."/>
            <person name="Binder M."/>
            <person name="Bloem J."/>
            <person name="Labutti K."/>
            <person name="Salamov A."/>
            <person name="Andreopoulos B."/>
            <person name="Baker S."/>
            <person name="Barry K."/>
            <person name="Bills G."/>
            <person name="Bluhm B."/>
            <person name="Cannon C."/>
            <person name="Castanera R."/>
            <person name="Culley D."/>
            <person name="Daum C."/>
            <person name="Ezra D."/>
            <person name="Gonzalez J."/>
            <person name="Henrissat B."/>
            <person name="Kuo A."/>
            <person name="Liang C."/>
            <person name="Lipzen A."/>
            <person name="Lutzoni F."/>
            <person name="Magnuson J."/>
            <person name="Mondo S."/>
            <person name="Nolan M."/>
            <person name="Ohm R."/>
            <person name="Pangilinan J."/>
            <person name="Park H.-J."/>
            <person name="Ramirez L."/>
            <person name="Alfaro M."/>
            <person name="Sun H."/>
            <person name="Tritt A."/>
            <person name="Yoshinaga Y."/>
            <person name="Zwiers L.-H."/>
            <person name="Turgeon B."/>
            <person name="Goodwin S."/>
            <person name="Spatafora J."/>
            <person name="Crous P."/>
            <person name="Grigoriev I."/>
        </authorList>
    </citation>
    <scope>NUCLEOTIDE SEQUENCE</scope>
    <source>
        <strain evidence="4">CBS 116435</strain>
    </source>
</reference>
<dbReference type="PANTHER" id="PTHR38791">
    <property type="entry name" value="ZN(II)2CYS6 TRANSCRIPTION FACTOR (EUROFUNG)-RELATED-RELATED"/>
    <property type="match status" value="1"/>
</dbReference>
<name>A0A9P4UKC9_9PEZI</name>
<evidence type="ECO:0000313" key="4">
    <source>
        <dbReference type="EMBL" id="KAF2716161.1"/>
    </source>
</evidence>
<keyword evidence="1" id="KW-0539">Nucleus</keyword>
<dbReference type="Pfam" id="PF00172">
    <property type="entry name" value="Zn_clus"/>
    <property type="match status" value="1"/>
</dbReference>
<dbReference type="PROSITE" id="PS50048">
    <property type="entry name" value="ZN2_CY6_FUNGAL_2"/>
    <property type="match status" value="1"/>
</dbReference>